<keyword evidence="9 10" id="KW-0275">Fatty acid biosynthesis</keyword>
<keyword evidence="8 10" id="KW-0472">Membrane</keyword>
<dbReference type="Proteomes" id="UP001642540">
    <property type="component" value="Unassembled WGS sequence"/>
</dbReference>
<comment type="similarity">
    <text evidence="10">Belongs to the ELO family.</text>
</comment>
<protein>
    <recommendedName>
        <fullName evidence="10">Elongation of very long chain fatty acids protein</fullName>
        <ecNumber evidence="10">2.3.1.199</ecNumber>
    </recommendedName>
    <alternativeName>
        <fullName evidence="10">Very-long-chain 3-oxoacyl-CoA synthase</fullName>
    </alternativeName>
</protein>
<dbReference type="Pfam" id="PF01151">
    <property type="entry name" value="ELO"/>
    <property type="match status" value="1"/>
</dbReference>
<feature type="transmembrane region" description="Helical" evidence="10">
    <location>
        <begin position="20"/>
        <end position="42"/>
    </location>
</feature>
<feature type="transmembrane region" description="Helical" evidence="10">
    <location>
        <begin position="253"/>
        <end position="273"/>
    </location>
</feature>
<feature type="compositionally biased region" description="Polar residues" evidence="11">
    <location>
        <begin position="324"/>
        <end position="335"/>
    </location>
</feature>
<evidence type="ECO:0000256" key="2">
    <source>
        <dbReference type="ARBA" id="ARBA00022516"/>
    </source>
</evidence>
<comment type="subcellular location">
    <subcellularLocation>
        <location evidence="1">Membrane</location>
        <topology evidence="1">Multi-pass membrane protein</topology>
    </subcellularLocation>
</comment>
<evidence type="ECO:0000256" key="3">
    <source>
        <dbReference type="ARBA" id="ARBA00022679"/>
    </source>
</evidence>
<evidence type="ECO:0000256" key="11">
    <source>
        <dbReference type="SAM" id="MobiDB-lite"/>
    </source>
</evidence>
<dbReference type="EMBL" id="CAXLJM020000068">
    <property type="protein sequence ID" value="CAL8123670.1"/>
    <property type="molecule type" value="Genomic_DNA"/>
</dbReference>
<dbReference type="PANTHER" id="PTHR11157:SF126">
    <property type="entry name" value="ELONGATION OF VERY LONG CHAIN FATTY ACIDS PROTEIN"/>
    <property type="match status" value="1"/>
</dbReference>
<name>A0ABP1RA58_9HEXA</name>
<evidence type="ECO:0000256" key="10">
    <source>
        <dbReference type="RuleBase" id="RU361115"/>
    </source>
</evidence>
<feature type="region of interest" description="Disordered" evidence="11">
    <location>
        <begin position="284"/>
        <end position="368"/>
    </location>
</feature>
<dbReference type="EC" id="2.3.1.199" evidence="10"/>
<reference evidence="12 13" key="1">
    <citation type="submission" date="2024-08" db="EMBL/GenBank/DDBJ databases">
        <authorList>
            <person name="Cucini C."/>
            <person name="Frati F."/>
        </authorList>
    </citation>
    <scope>NUCLEOTIDE SEQUENCE [LARGE SCALE GENOMIC DNA]</scope>
</reference>
<keyword evidence="3 10" id="KW-0808">Transferase</keyword>
<evidence type="ECO:0000256" key="1">
    <source>
        <dbReference type="ARBA" id="ARBA00004141"/>
    </source>
</evidence>
<feature type="transmembrane region" description="Helical" evidence="10">
    <location>
        <begin position="62"/>
        <end position="83"/>
    </location>
</feature>
<dbReference type="PANTHER" id="PTHR11157">
    <property type="entry name" value="FATTY ACID ACYL TRANSFERASE-RELATED"/>
    <property type="match status" value="1"/>
</dbReference>
<keyword evidence="7 10" id="KW-0443">Lipid metabolism</keyword>
<feature type="compositionally biased region" description="Gly residues" evidence="11">
    <location>
        <begin position="284"/>
        <end position="298"/>
    </location>
</feature>
<evidence type="ECO:0000256" key="5">
    <source>
        <dbReference type="ARBA" id="ARBA00022832"/>
    </source>
</evidence>
<keyword evidence="5 10" id="KW-0276">Fatty acid metabolism</keyword>
<evidence type="ECO:0000256" key="7">
    <source>
        <dbReference type="ARBA" id="ARBA00023098"/>
    </source>
</evidence>
<evidence type="ECO:0000313" key="12">
    <source>
        <dbReference type="EMBL" id="CAL8123670.1"/>
    </source>
</evidence>
<keyword evidence="4 10" id="KW-0812">Transmembrane</keyword>
<comment type="caution">
    <text evidence="12">The sequence shown here is derived from an EMBL/GenBank/DDBJ whole genome shotgun (WGS) entry which is preliminary data.</text>
</comment>
<evidence type="ECO:0000256" key="4">
    <source>
        <dbReference type="ARBA" id="ARBA00022692"/>
    </source>
</evidence>
<keyword evidence="2 10" id="KW-0444">Lipid biosynthesis</keyword>
<evidence type="ECO:0000256" key="9">
    <source>
        <dbReference type="ARBA" id="ARBA00023160"/>
    </source>
</evidence>
<accession>A0ABP1RA58</accession>
<organism evidence="12 13">
    <name type="scientific">Orchesella dallaii</name>
    <dbReference type="NCBI Taxonomy" id="48710"/>
    <lineage>
        <taxon>Eukaryota</taxon>
        <taxon>Metazoa</taxon>
        <taxon>Ecdysozoa</taxon>
        <taxon>Arthropoda</taxon>
        <taxon>Hexapoda</taxon>
        <taxon>Collembola</taxon>
        <taxon>Entomobryomorpha</taxon>
        <taxon>Entomobryoidea</taxon>
        <taxon>Orchesellidae</taxon>
        <taxon>Orchesellinae</taxon>
        <taxon>Orchesella</taxon>
    </lineage>
</organism>
<evidence type="ECO:0000256" key="6">
    <source>
        <dbReference type="ARBA" id="ARBA00022989"/>
    </source>
</evidence>
<feature type="transmembrane region" description="Helical" evidence="10">
    <location>
        <begin position="184"/>
        <end position="207"/>
    </location>
</feature>
<dbReference type="InterPro" id="IPR002076">
    <property type="entry name" value="ELO_fam"/>
</dbReference>
<sequence>MISSTFTRDEELHPEIKEWWFMSSFKTPMIICVIYIGCLLVIDRIIVKGRHLYDYISLSFEVIRFFVYISAVLNWGLLIFFIIMSIRLDYNYFCEPASKSLVSQTNVLWRWVSGDDSGEHTKKMELRAAKGMWLFFVTKIVDFMDHCALVFRNDEVRLDQVIHHIFMVAISWFGLRYAPGGSSIIWIILNCAFLSVAFTWQILAYYSPGSGTVERERFRQQSKPWVNLIKNLQFFLAGLHCVTITHIKCAYPSENAFFMLGFVSLVVFLNIAYTDGFGSGGTGGGGGAGGGGGSGGGRNPTRRGLNASDDDDNDDNSSGPKTGEPNNAISPSPAATTAVDPINPQSGGGEAGSKSCDSQGAQKSGDEASANSYSFNFMSLRGQQQQPFSHRLDVYPKVNYLTSRDNLVRRTFW</sequence>
<feature type="transmembrane region" description="Helical" evidence="10">
    <location>
        <begin position="228"/>
        <end position="247"/>
    </location>
</feature>
<evidence type="ECO:0000256" key="8">
    <source>
        <dbReference type="ARBA" id="ARBA00023136"/>
    </source>
</evidence>
<gene>
    <name evidence="12" type="ORF">ODALV1_LOCUS20269</name>
</gene>
<keyword evidence="6 10" id="KW-1133">Transmembrane helix</keyword>
<keyword evidence="13" id="KW-1185">Reference proteome</keyword>
<comment type="catalytic activity">
    <reaction evidence="10">
        <text>a very-long-chain acyl-CoA + malonyl-CoA + H(+) = a very-long-chain 3-oxoacyl-CoA + CO2 + CoA</text>
        <dbReference type="Rhea" id="RHEA:32727"/>
        <dbReference type="ChEBI" id="CHEBI:15378"/>
        <dbReference type="ChEBI" id="CHEBI:16526"/>
        <dbReference type="ChEBI" id="CHEBI:57287"/>
        <dbReference type="ChEBI" id="CHEBI:57384"/>
        <dbReference type="ChEBI" id="CHEBI:90725"/>
        <dbReference type="ChEBI" id="CHEBI:90736"/>
        <dbReference type="EC" id="2.3.1.199"/>
    </reaction>
</comment>
<evidence type="ECO:0000313" key="13">
    <source>
        <dbReference type="Proteomes" id="UP001642540"/>
    </source>
</evidence>
<proteinExistence type="inferred from homology"/>